<gene>
    <name evidence="2" type="ORF">KC19_10G096200</name>
</gene>
<name>A0A8T0GNJ4_CERPU</name>
<dbReference type="AlphaFoldDB" id="A0A8T0GNJ4"/>
<dbReference type="EMBL" id="CM026431">
    <property type="protein sequence ID" value="KAG0559318.1"/>
    <property type="molecule type" value="Genomic_DNA"/>
</dbReference>
<proteinExistence type="predicted"/>
<accession>A0A8T0GNJ4</accession>
<dbReference type="Proteomes" id="UP000822688">
    <property type="component" value="Chromosome 10"/>
</dbReference>
<reference evidence="2" key="1">
    <citation type="submission" date="2020-06" db="EMBL/GenBank/DDBJ databases">
        <title>WGS assembly of Ceratodon purpureus strain R40.</title>
        <authorList>
            <person name="Carey S.B."/>
            <person name="Jenkins J."/>
            <person name="Shu S."/>
            <person name="Lovell J.T."/>
            <person name="Sreedasyam A."/>
            <person name="Maumus F."/>
            <person name="Tiley G.P."/>
            <person name="Fernandez-Pozo N."/>
            <person name="Barry K."/>
            <person name="Chen C."/>
            <person name="Wang M."/>
            <person name="Lipzen A."/>
            <person name="Daum C."/>
            <person name="Saski C.A."/>
            <person name="Payton A.C."/>
            <person name="Mcbreen J.C."/>
            <person name="Conrad R.E."/>
            <person name="Kollar L.M."/>
            <person name="Olsson S."/>
            <person name="Huttunen S."/>
            <person name="Landis J.B."/>
            <person name="Wickett N.J."/>
            <person name="Johnson M.G."/>
            <person name="Rensing S.A."/>
            <person name="Grimwood J."/>
            <person name="Schmutz J."/>
            <person name="Mcdaniel S.F."/>
        </authorList>
    </citation>
    <scope>NUCLEOTIDE SEQUENCE</scope>
    <source>
        <strain evidence="2">R40</strain>
    </source>
</reference>
<feature type="compositionally biased region" description="Basic and acidic residues" evidence="1">
    <location>
        <begin position="43"/>
        <end position="52"/>
    </location>
</feature>
<feature type="region of interest" description="Disordered" evidence="1">
    <location>
        <begin position="23"/>
        <end position="102"/>
    </location>
</feature>
<evidence type="ECO:0000313" key="3">
    <source>
        <dbReference type="Proteomes" id="UP000822688"/>
    </source>
</evidence>
<organism evidence="2 3">
    <name type="scientific">Ceratodon purpureus</name>
    <name type="common">Fire moss</name>
    <name type="synonym">Dicranum purpureum</name>
    <dbReference type="NCBI Taxonomy" id="3225"/>
    <lineage>
        <taxon>Eukaryota</taxon>
        <taxon>Viridiplantae</taxon>
        <taxon>Streptophyta</taxon>
        <taxon>Embryophyta</taxon>
        <taxon>Bryophyta</taxon>
        <taxon>Bryophytina</taxon>
        <taxon>Bryopsida</taxon>
        <taxon>Dicranidae</taxon>
        <taxon>Pseudoditrichales</taxon>
        <taxon>Ditrichaceae</taxon>
        <taxon>Ceratodon</taxon>
    </lineage>
</organism>
<evidence type="ECO:0000256" key="1">
    <source>
        <dbReference type="SAM" id="MobiDB-lite"/>
    </source>
</evidence>
<sequence>MALSDSVPSSFVARRERQIFNVMAKEDCEDEGPNEAGGEGDEEHGGVTERLRQRTKRKPVYVEDDESMEDEEWEAPEEEEEEEEDDEDDEKDVRKGSRYDLH</sequence>
<feature type="compositionally biased region" description="Basic and acidic residues" evidence="1">
    <location>
        <begin position="91"/>
        <end position="102"/>
    </location>
</feature>
<feature type="compositionally biased region" description="Acidic residues" evidence="1">
    <location>
        <begin position="27"/>
        <end position="42"/>
    </location>
</feature>
<comment type="caution">
    <text evidence="2">The sequence shown here is derived from an EMBL/GenBank/DDBJ whole genome shotgun (WGS) entry which is preliminary data.</text>
</comment>
<keyword evidence="3" id="KW-1185">Reference proteome</keyword>
<evidence type="ECO:0000313" key="2">
    <source>
        <dbReference type="EMBL" id="KAG0559318.1"/>
    </source>
</evidence>
<feature type="compositionally biased region" description="Acidic residues" evidence="1">
    <location>
        <begin position="62"/>
        <end position="90"/>
    </location>
</feature>
<protein>
    <submittedName>
        <fullName evidence="2">Uncharacterized protein</fullName>
    </submittedName>
</protein>